<feature type="signal peptide" evidence="2">
    <location>
        <begin position="1"/>
        <end position="25"/>
    </location>
</feature>
<gene>
    <name evidence="3" type="ORF">Mal52_42120</name>
</gene>
<accession>A0A517ZTA0</accession>
<evidence type="ECO:0000313" key="3">
    <source>
        <dbReference type="EMBL" id="QDU45717.1"/>
    </source>
</evidence>
<feature type="region of interest" description="Disordered" evidence="1">
    <location>
        <begin position="26"/>
        <end position="71"/>
    </location>
</feature>
<proteinExistence type="predicted"/>
<feature type="compositionally biased region" description="Low complexity" evidence="1">
    <location>
        <begin position="33"/>
        <end position="53"/>
    </location>
</feature>
<dbReference type="Pfam" id="PF19777">
    <property type="entry name" value="DUF6263"/>
    <property type="match status" value="1"/>
</dbReference>
<dbReference type="Proteomes" id="UP000319383">
    <property type="component" value="Chromosome"/>
</dbReference>
<keyword evidence="2" id="KW-0732">Signal</keyword>
<dbReference type="EMBL" id="CP036276">
    <property type="protein sequence ID" value="QDU45717.1"/>
    <property type="molecule type" value="Genomic_DNA"/>
</dbReference>
<feature type="chain" id="PRO_5022009012" evidence="2">
    <location>
        <begin position="26"/>
        <end position="350"/>
    </location>
</feature>
<reference evidence="3 4" key="1">
    <citation type="submission" date="2019-02" db="EMBL/GenBank/DDBJ databases">
        <title>Deep-cultivation of Planctomycetes and their phenomic and genomic characterization uncovers novel biology.</title>
        <authorList>
            <person name="Wiegand S."/>
            <person name="Jogler M."/>
            <person name="Boedeker C."/>
            <person name="Pinto D."/>
            <person name="Vollmers J."/>
            <person name="Rivas-Marin E."/>
            <person name="Kohn T."/>
            <person name="Peeters S.H."/>
            <person name="Heuer A."/>
            <person name="Rast P."/>
            <person name="Oberbeckmann S."/>
            <person name="Bunk B."/>
            <person name="Jeske O."/>
            <person name="Meyerdierks A."/>
            <person name="Storesund J.E."/>
            <person name="Kallscheuer N."/>
            <person name="Luecker S."/>
            <person name="Lage O.M."/>
            <person name="Pohl T."/>
            <person name="Merkel B.J."/>
            <person name="Hornburger P."/>
            <person name="Mueller R.-W."/>
            <person name="Bruemmer F."/>
            <person name="Labrenz M."/>
            <person name="Spormann A.M."/>
            <person name="Op den Camp H."/>
            <person name="Overmann J."/>
            <person name="Amann R."/>
            <person name="Jetten M.S.M."/>
            <person name="Mascher T."/>
            <person name="Medema M.H."/>
            <person name="Devos D.P."/>
            <person name="Kaster A.-K."/>
            <person name="Ovreas L."/>
            <person name="Rohde M."/>
            <person name="Galperin M.Y."/>
            <person name="Jogler C."/>
        </authorList>
    </citation>
    <scope>NUCLEOTIDE SEQUENCE [LARGE SCALE GENOMIC DNA]</scope>
    <source>
        <strain evidence="3 4">Mal52</strain>
    </source>
</reference>
<name>A0A517ZTA0_9PLAN</name>
<feature type="compositionally biased region" description="Polar residues" evidence="1">
    <location>
        <begin position="56"/>
        <end position="68"/>
    </location>
</feature>
<keyword evidence="4" id="KW-1185">Reference proteome</keyword>
<dbReference type="RefSeq" id="WP_145378270.1">
    <property type="nucleotide sequence ID" value="NZ_CP036276.1"/>
</dbReference>
<sequence precursor="true">MHRCLVCRSLVILIACAIGTSPLSADEKPEVTAPAVADESTASAADTAAATKTEQSDSGETTASQETAEQADEAPRYELTYIFTPGQVVHLQSDYHAKMTVKFKQAKQIDKNKSKLWKHYTVVAVSEDGAGTLELQLDKAHQEAQFGEHPPEVFKSDDPKFHHRKFRDTLKKIGRPTALIDYSAQGKLLKVVDPAGTKKVAARKRPPQDHQGFLIPLPSKPVSVGETWKDPYQQSVGIKGGLSRIIDMLRVYELKSVDGDLATIEFKTVILTPVNNKEILVQLIQRQTEGTIVFDMKQGLIVEKLITVNESVVNAFGPGTFMQAVTKLTESTVPENVVAKNEKPAATETK</sequence>
<evidence type="ECO:0000256" key="1">
    <source>
        <dbReference type="SAM" id="MobiDB-lite"/>
    </source>
</evidence>
<dbReference type="KEGG" id="sdyn:Mal52_42120"/>
<evidence type="ECO:0000256" key="2">
    <source>
        <dbReference type="SAM" id="SignalP"/>
    </source>
</evidence>
<organism evidence="3 4">
    <name type="scientific">Symmachiella dynata</name>
    <dbReference type="NCBI Taxonomy" id="2527995"/>
    <lineage>
        <taxon>Bacteria</taxon>
        <taxon>Pseudomonadati</taxon>
        <taxon>Planctomycetota</taxon>
        <taxon>Planctomycetia</taxon>
        <taxon>Planctomycetales</taxon>
        <taxon>Planctomycetaceae</taxon>
        <taxon>Symmachiella</taxon>
    </lineage>
</organism>
<evidence type="ECO:0000313" key="4">
    <source>
        <dbReference type="Proteomes" id="UP000319383"/>
    </source>
</evidence>
<dbReference type="AlphaFoldDB" id="A0A517ZTA0"/>
<dbReference type="InterPro" id="IPR046230">
    <property type="entry name" value="DUF6263"/>
</dbReference>
<protein>
    <submittedName>
        <fullName evidence="3">Uncharacterized protein</fullName>
    </submittedName>
</protein>